<feature type="transmembrane region" description="Helical" evidence="7">
    <location>
        <begin position="20"/>
        <end position="41"/>
    </location>
</feature>
<dbReference type="Gene3D" id="1.10.287.1260">
    <property type="match status" value="1"/>
</dbReference>
<dbReference type="InterPro" id="IPR011066">
    <property type="entry name" value="MscS_channel_C_sf"/>
</dbReference>
<dbReference type="Pfam" id="PF21082">
    <property type="entry name" value="MS_channel_3rd"/>
    <property type="match status" value="1"/>
</dbReference>
<dbReference type="InterPro" id="IPR011014">
    <property type="entry name" value="MscS_channel_TM-2"/>
</dbReference>
<reference evidence="10 11" key="1">
    <citation type="journal article" date="2021" name="Cell Host Microbe">
        <title>in vivo commensal control of Clostridioides difficile virulence.</title>
        <authorList>
            <person name="Girinathan B.P."/>
            <person name="Dibenedetto N."/>
            <person name="Worley J.N."/>
            <person name="Peltier J."/>
            <person name="Arrieta-Ortiz M.L."/>
            <person name="Rupa Christinal Immanuel S."/>
            <person name="Lavin R."/>
            <person name="Delaney M.L."/>
            <person name="Cummins C."/>
            <person name="Hoffmann M."/>
            <person name="Luo Y."/>
            <person name="Gonzalez-Escalona N."/>
            <person name="Allard M."/>
            <person name="Onderdonk A.B."/>
            <person name="Gerber G.K."/>
            <person name="Sonenshein A.L."/>
            <person name="Baliga N."/>
            <person name="Dupuy B."/>
            <person name="Bry L."/>
        </authorList>
    </citation>
    <scope>NUCLEOTIDE SEQUENCE [LARGE SCALE GENOMIC DNA]</scope>
    <source>
        <strain evidence="10 11">DSM 599</strain>
    </source>
</reference>
<dbReference type="InterPro" id="IPR049278">
    <property type="entry name" value="MS_channel_C"/>
</dbReference>
<dbReference type="SUPFAM" id="SSF82689">
    <property type="entry name" value="Mechanosensitive channel protein MscS (YggB), C-terminal domain"/>
    <property type="match status" value="1"/>
</dbReference>
<comment type="subcellular location">
    <subcellularLocation>
        <location evidence="1">Cell membrane</location>
        <topology evidence="1">Multi-pass membrane protein</topology>
    </subcellularLocation>
</comment>
<keyword evidence="4 7" id="KW-0812">Transmembrane</keyword>
<dbReference type="InterPro" id="IPR023408">
    <property type="entry name" value="MscS_beta-dom_sf"/>
</dbReference>
<evidence type="ECO:0000256" key="5">
    <source>
        <dbReference type="ARBA" id="ARBA00022989"/>
    </source>
</evidence>
<comment type="similarity">
    <text evidence="2">Belongs to the MscS (TC 1.A.23) family.</text>
</comment>
<feature type="domain" description="Mechanosensitive ion channel MscS" evidence="8">
    <location>
        <begin position="113"/>
        <end position="178"/>
    </location>
</feature>
<proteinExistence type="inferred from homology"/>
<evidence type="ECO:0000256" key="1">
    <source>
        <dbReference type="ARBA" id="ARBA00004651"/>
    </source>
</evidence>
<comment type="caution">
    <text evidence="10">The sequence shown here is derived from an EMBL/GenBank/DDBJ whole genome shotgun (WGS) entry which is preliminary data.</text>
</comment>
<dbReference type="SUPFAM" id="SSF82861">
    <property type="entry name" value="Mechanosensitive channel protein MscS (YggB), transmembrane region"/>
    <property type="match status" value="1"/>
</dbReference>
<feature type="transmembrane region" description="Helical" evidence="7">
    <location>
        <begin position="93"/>
        <end position="126"/>
    </location>
</feature>
<evidence type="ECO:0000259" key="8">
    <source>
        <dbReference type="Pfam" id="PF00924"/>
    </source>
</evidence>
<accession>A0ABS7KXS1</accession>
<sequence>MFFAKGGVFLDITVIFDNILHWISTSGVKLVFGLIGLWIGWKAVNKGLKTLNTLLKKQNIDLTLVSFFHAFADIALKVLLVIVFMGFVGIPTAGFAALLASAGLAVGLALQGSLSNFAGGVIILLLRPVQVGNYIETSSYQGTVEKIGIFYSHLVTADNREILIPNGALANGSLINYSSKPLRRVDLTFSVGYNDDILKVKTILNKIIDNNPLILKDPEPFVAVSEHAASSINFIVRAWCDTENYWIIYFDLLETVKIEFDNNNISIPYPQMDLHMQKSE</sequence>
<evidence type="ECO:0000256" key="6">
    <source>
        <dbReference type="ARBA" id="ARBA00023136"/>
    </source>
</evidence>
<dbReference type="PROSITE" id="PS01246">
    <property type="entry name" value="UPF0003"/>
    <property type="match status" value="1"/>
</dbReference>
<dbReference type="InterPro" id="IPR006686">
    <property type="entry name" value="MscS_channel_CS"/>
</dbReference>
<evidence type="ECO:0000259" key="9">
    <source>
        <dbReference type="Pfam" id="PF21082"/>
    </source>
</evidence>
<dbReference type="PANTHER" id="PTHR30221">
    <property type="entry name" value="SMALL-CONDUCTANCE MECHANOSENSITIVE CHANNEL"/>
    <property type="match status" value="1"/>
</dbReference>
<dbReference type="Pfam" id="PF00924">
    <property type="entry name" value="MS_channel_2nd"/>
    <property type="match status" value="1"/>
</dbReference>
<evidence type="ECO:0000256" key="2">
    <source>
        <dbReference type="ARBA" id="ARBA00008017"/>
    </source>
</evidence>
<feature type="domain" description="Mechanosensitive ion channel MscS C-terminal" evidence="9">
    <location>
        <begin position="185"/>
        <end position="267"/>
    </location>
</feature>
<keyword evidence="3" id="KW-1003">Cell membrane</keyword>
<protein>
    <submittedName>
        <fullName evidence="10">Mechanosensitive ion channel</fullName>
    </submittedName>
</protein>
<dbReference type="EMBL" id="JAIKTU010000006">
    <property type="protein sequence ID" value="MBY0755618.1"/>
    <property type="molecule type" value="Genomic_DNA"/>
</dbReference>
<dbReference type="SUPFAM" id="SSF50182">
    <property type="entry name" value="Sm-like ribonucleoproteins"/>
    <property type="match status" value="1"/>
</dbReference>
<gene>
    <name evidence="10" type="ORF">K5V21_09110</name>
</gene>
<evidence type="ECO:0000313" key="10">
    <source>
        <dbReference type="EMBL" id="MBY0755618.1"/>
    </source>
</evidence>
<keyword evidence="11" id="KW-1185">Reference proteome</keyword>
<evidence type="ECO:0000256" key="7">
    <source>
        <dbReference type="SAM" id="Phobius"/>
    </source>
</evidence>
<evidence type="ECO:0000313" key="11">
    <source>
        <dbReference type="Proteomes" id="UP001299068"/>
    </source>
</evidence>
<dbReference type="Gene3D" id="3.30.70.100">
    <property type="match status" value="1"/>
</dbReference>
<organism evidence="10 11">
    <name type="scientific">Clostridium sardiniense</name>
    <name type="common">Clostridium absonum</name>
    <dbReference type="NCBI Taxonomy" id="29369"/>
    <lineage>
        <taxon>Bacteria</taxon>
        <taxon>Bacillati</taxon>
        <taxon>Bacillota</taxon>
        <taxon>Clostridia</taxon>
        <taxon>Eubacteriales</taxon>
        <taxon>Clostridiaceae</taxon>
        <taxon>Clostridium</taxon>
    </lineage>
</organism>
<evidence type="ECO:0000256" key="4">
    <source>
        <dbReference type="ARBA" id="ARBA00022692"/>
    </source>
</evidence>
<dbReference type="InterPro" id="IPR006685">
    <property type="entry name" value="MscS_channel_2nd"/>
</dbReference>
<dbReference type="PANTHER" id="PTHR30221:SF1">
    <property type="entry name" value="SMALL-CONDUCTANCE MECHANOSENSITIVE CHANNEL"/>
    <property type="match status" value="1"/>
</dbReference>
<dbReference type="InterPro" id="IPR045275">
    <property type="entry name" value="MscS_archaea/bacteria_type"/>
</dbReference>
<dbReference type="InterPro" id="IPR010920">
    <property type="entry name" value="LSM_dom_sf"/>
</dbReference>
<name>A0ABS7KXS1_CLOSR</name>
<dbReference type="Proteomes" id="UP001299068">
    <property type="component" value="Unassembled WGS sequence"/>
</dbReference>
<keyword evidence="6 7" id="KW-0472">Membrane</keyword>
<keyword evidence="5 7" id="KW-1133">Transmembrane helix</keyword>
<evidence type="ECO:0000256" key="3">
    <source>
        <dbReference type="ARBA" id="ARBA00022475"/>
    </source>
</evidence>
<dbReference type="Gene3D" id="2.30.30.60">
    <property type="match status" value="1"/>
</dbReference>